<keyword evidence="3" id="KW-1003">Cell membrane</keyword>
<dbReference type="PANTHER" id="PTHR30489">
    <property type="entry name" value="LIPOPROTEIN-RELEASING SYSTEM TRANSMEMBRANE PROTEIN LOLE"/>
    <property type="match status" value="1"/>
</dbReference>
<dbReference type="RefSeq" id="WP_377169060.1">
    <property type="nucleotide sequence ID" value="NZ_JBHSMQ010000006.1"/>
</dbReference>
<evidence type="ECO:0000256" key="4">
    <source>
        <dbReference type="ARBA" id="ARBA00022692"/>
    </source>
</evidence>
<dbReference type="InterPro" id="IPR003838">
    <property type="entry name" value="ABC3_permease_C"/>
</dbReference>
<keyword evidence="6 7" id="KW-0472">Membrane</keyword>
<organism evidence="10 11">
    <name type="scientific">Prosthecobacter fluviatilis</name>
    <dbReference type="NCBI Taxonomy" id="445931"/>
    <lineage>
        <taxon>Bacteria</taxon>
        <taxon>Pseudomonadati</taxon>
        <taxon>Verrucomicrobiota</taxon>
        <taxon>Verrucomicrobiia</taxon>
        <taxon>Verrucomicrobiales</taxon>
        <taxon>Verrucomicrobiaceae</taxon>
        <taxon>Prosthecobacter</taxon>
    </lineage>
</organism>
<feature type="transmembrane region" description="Helical" evidence="7">
    <location>
        <begin position="396"/>
        <end position="415"/>
    </location>
</feature>
<dbReference type="InterPro" id="IPR025857">
    <property type="entry name" value="MacB_PCD"/>
</dbReference>
<evidence type="ECO:0000256" key="7">
    <source>
        <dbReference type="SAM" id="Phobius"/>
    </source>
</evidence>
<evidence type="ECO:0000256" key="2">
    <source>
        <dbReference type="ARBA" id="ARBA00005236"/>
    </source>
</evidence>
<feature type="domain" description="ABC3 transporter permease C-terminal" evidence="8">
    <location>
        <begin position="293"/>
        <end position="426"/>
    </location>
</feature>
<comment type="subcellular location">
    <subcellularLocation>
        <location evidence="1">Cell membrane</location>
        <topology evidence="1">Multi-pass membrane protein</topology>
    </subcellularLocation>
</comment>
<protein>
    <submittedName>
        <fullName evidence="10">FtsX-like permease family protein</fullName>
    </submittedName>
</protein>
<dbReference type="Proteomes" id="UP001596052">
    <property type="component" value="Unassembled WGS sequence"/>
</dbReference>
<feature type="transmembrane region" description="Helical" evidence="7">
    <location>
        <begin position="20"/>
        <end position="45"/>
    </location>
</feature>
<evidence type="ECO:0000313" key="11">
    <source>
        <dbReference type="Proteomes" id="UP001596052"/>
    </source>
</evidence>
<feature type="transmembrane region" description="Helical" evidence="7">
    <location>
        <begin position="289"/>
        <end position="314"/>
    </location>
</feature>
<dbReference type="PANTHER" id="PTHR30489:SF0">
    <property type="entry name" value="LIPOPROTEIN-RELEASING SYSTEM TRANSMEMBRANE PROTEIN LOLE"/>
    <property type="match status" value="1"/>
</dbReference>
<evidence type="ECO:0000256" key="1">
    <source>
        <dbReference type="ARBA" id="ARBA00004651"/>
    </source>
</evidence>
<evidence type="ECO:0000256" key="5">
    <source>
        <dbReference type="ARBA" id="ARBA00022989"/>
    </source>
</evidence>
<keyword evidence="11" id="KW-1185">Reference proteome</keyword>
<reference evidence="11" key="1">
    <citation type="journal article" date="2019" name="Int. J. Syst. Evol. Microbiol.">
        <title>The Global Catalogue of Microorganisms (GCM) 10K type strain sequencing project: providing services to taxonomists for standard genome sequencing and annotation.</title>
        <authorList>
            <consortium name="The Broad Institute Genomics Platform"/>
            <consortium name="The Broad Institute Genome Sequencing Center for Infectious Disease"/>
            <person name="Wu L."/>
            <person name="Ma J."/>
        </authorList>
    </citation>
    <scope>NUCLEOTIDE SEQUENCE [LARGE SCALE GENOMIC DNA]</scope>
    <source>
        <strain evidence="11">CGMCC 4.1469</strain>
    </source>
</reference>
<evidence type="ECO:0000313" key="10">
    <source>
        <dbReference type="EMBL" id="MFC5456630.1"/>
    </source>
</evidence>
<dbReference type="InterPro" id="IPR051447">
    <property type="entry name" value="Lipoprotein-release_system"/>
</dbReference>
<dbReference type="Pfam" id="PF02687">
    <property type="entry name" value="FtsX"/>
    <property type="match status" value="1"/>
</dbReference>
<comment type="similarity">
    <text evidence="2">Belongs to the ABC-4 integral membrane protein family. LolC/E subfamily.</text>
</comment>
<proteinExistence type="inferred from homology"/>
<evidence type="ECO:0000256" key="3">
    <source>
        <dbReference type="ARBA" id="ARBA00022475"/>
    </source>
</evidence>
<dbReference type="Pfam" id="PF12704">
    <property type="entry name" value="MacB_PCD"/>
    <property type="match status" value="1"/>
</dbReference>
<dbReference type="EMBL" id="JBHSMQ010000006">
    <property type="protein sequence ID" value="MFC5456630.1"/>
    <property type="molecule type" value="Genomic_DNA"/>
</dbReference>
<feature type="domain" description="MacB-like periplasmic core" evidence="9">
    <location>
        <begin position="25"/>
        <end position="259"/>
    </location>
</feature>
<feature type="transmembrane region" description="Helical" evidence="7">
    <location>
        <begin position="334"/>
        <end position="359"/>
    </location>
</feature>
<gene>
    <name evidence="10" type="ORF">ACFQDI_17320</name>
</gene>
<evidence type="ECO:0000259" key="8">
    <source>
        <dbReference type="Pfam" id="PF02687"/>
    </source>
</evidence>
<feature type="transmembrane region" description="Helical" evidence="7">
    <location>
        <begin position="371"/>
        <end position="390"/>
    </location>
</feature>
<comment type="caution">
    <text evidence="10">The sequence shown here is derived from an EMBL/GenBank/DDBJ whole genome shotgun (WGS) entry which is preliminary data.</text>
</comment>
<evidence type="ECO:0000259" key="9">
    <source>
        <dbReference type="Pfam" id="PF12704"/>
    </source>
</evidence>
<evidence type="ECO:0000256" key="6">
    <source>
        <dbReference type="ARBA" id="ARBA00023136"/>
    </source>
</evidence>
<keyword evidence="4 7" id="KW-0812">Transmembrane</keyword>
<sequence>MLSNATFFLARRYLRAKRSFVSVITVISILGVAVGVLMMIVVSSVMKGFEGEFRKTLIGSEPHILLHPQNQKPTDSRSAADVLAKVRQQPDVLAASSYVGGTMFAEHAGQQSGMDVLGLPEDGAKFYMAKIARHKDEGSLELAPGGVVCADYVASGLGAHPGDAISVYASGNVTSAVRRFRIASDEQDEAKRHAAYEEIKLNPRDIQLLGTTRVESAGTYGYVTLETAQQIFGLGDQVSGVLIELKQPGEVKEVIKRFTAAGIVPPEWSASLWTDAGDARLAAMSNERVMMWIVLLIIAIVAAFSVMNTTITVTTQKRREIGVLTALGSRQSQIIGIFVSQAAFVGILGTLAGLILSGLVLRYRDEIRMGIAVLSGGSANADSGMFLATIPAQVEPWFVVVTCLGSITFCLLAALPPAWLASRVDPAVALRD</sequence>
<name>A0ABW0KT95_9BACT</name>
<keyword evidence="5 7" id="KW-1133">Transmembrane helix</keyword>
<accession>A0ABW0KT95</accession>